<dbReference type="AlphaFoldDB" id="A8MZY1"/>
<feature type="transmembrane region" description="Helical" evidence="2">
    <location>
        <begin position="227"/>
        <end position="248"/>
    </location>
</feature>
<evidence type="ECO:0000313" key="4">
    <source>
        <dbReference type="EMBL" id="EAU93516.1"/>
    </source>
</evidence>
<accession>A8MZY1</accession>
<feature type="region of interest" description="Disordered" evidence="1">
    <location>
        <begin position="190"/>
        <end position="218"/>
    </location>
</feature>
<keyword evidence="5" id="KW-1185">Reference proteome</keyword>
<protein>
    <submittedName>
        <fullName evidence="4">Uncharacterized protein</fullName>
    </submittedName>
</protein>
<feature type="chain" id="PRO_5002726844" evidence="3">
    <location>
        <begin position="24"/>
        <end position="330"/>
    </location>
</feature>
<dbReference type="RefSeq" id="XP_001828165.1">
    <property type="nucleotide sequence ID" value="XM_001828113.1"/>
</dbReference>
<feature type="signal peptide" evidence="3">
    <location>
        <begin position="1"/>
        <end position="23"/>
    </location>
</feature>
<dbReference type="EMBL" id="AACS02000001">
    <property type="protein sequence ID" value="EAU93516.1"/>
    <property type="molecule type" value="Genomic_DNA"/>
</dbReference>
<keyword evidence="2" id="KW-1133">Transmembrane helix</keyword>
<sequence>MSNPFCSLWRLFIALSCLQLTHALRNITVDNKDSSIQWFGNWSEAGVGFGNHLGGSYQSTQDRTAYAEFKFTGVAVYFVSARWPQAITTQITLDPALPNSRPLLLSLEDYETPTVDKDFNRAAILASATGLANTEHTVRVEMGSDESASYAIFDAFIYTILEESDIALAPNPSTNNSSSTPAFSPVPSNLITPLETASSSPTPIPTTATTNHDDSFEPSGSLSRAQLSILLICIFVFLFFGCCGILAWKYKLVRRDNVEGDEPETTFRRAERAEAGEAKPRIVSEDLTEKMKRALCEKDRDDTVSTYGDDLVFEGGGKRIPRDQVRDGAQ</sequence>
<evidence type="ECO:0000313" key="5">
    <source>
        <dbReference type="Proteomes" id="UP000001861"/>
    </source>
</evidence>
<comment type="caution">
    <text evidence="4">The sequence shown here is derived from an EMBL/GenBank/DDBJ whole genome shotgun (WGS) entry which is preliminary data.</text>
</comment>
<evidence type="ECO:0000256" key="3">
    <source>
        <dbReference type="SAM" id="SignalP"/>
    </source>
</evidence>
<reference evidence="4 5" key="1">
    <citation type="journal article" date="2010" name="Proc. Natl. Acad. Sci. U.S.A.">
        <title>Insights into evolution of multicellular fungi from the assembled chromosomes of the mushroom Coprinopsis cinerea (Coprinus cinereus).</title>
        <authorList>
            <person name="Stajich J.E."/>
            <person name="Wilke S.K."/>
            <person name="Ahren D."/>
            <person name="Au C.H."/>
            <person name="Birren B.W."/>
            <person name="Borodovsky M."/>
            <person name="Burns C."/>
            <person name="Canback B."/>
            <person name="Casselton L.A."/>
            <person name="Cheng C.K."/>
            <person name="Deng J."/>
            <person name="Dietrich F.S."/>
            <person name="Fargo D.C."/>
            <person name="Farman M.L."/>
            <person name="Gathman A.C."/>
            <person name="Goldberg J."/>
            <person name="Guigo R."/>
            <person name="Hoegger P.J."/>
            <person name="Hooker J.B."/>
            <person name="Huggins A."/>
            <person name="James T.Y."/>
            <person name="Kamada T."/>
            <person name="Kilaru S."/>
            <person name="Kodira C."/>
            <person name="Kues U."/>
            <person name="Kupfer D."/>
            <person name="Kwan H.S."/>
            <person name="Lomsadze A."/>
            <person name="Li W."/>
            <person name="Lilly W.W."/>
            <person name="Ma L.J."/>
            <person name="Mackey A.J."/>
            <person name="Manning G."/>
            <person name="Martin F."/>
            <person name="Muraguchi H."/>
            <person name="Natvig D.O."/>
            <person name="Palmerini H."/>
            <person name="Ramesh M.A."/>
            <person name="Rehmeyer C.J."/>
            <person name="Roe B.A."/>
            <person name="Shenoy N."/>
            <person name="Stanke M."/>
            <person name="Ter-Hovhannisyan V."/>
            <person name="Tunlid A."/>
            <person name="Velagapudi R."/>
            <person name="Vision T.J."/>
            <person name="Zeng Q."/>
            <person name="Zolan M.E."/>
            <person name="Pukkila P.J."/>
        </authorList>
    </citation>
    <scope>NUCLEOTIDE SEQUENCE [LARGE SCALE GENOMIC DNA]</scope>
    <source>
        <strain evidence="5">Okayama-7 / 130 / ATCC MYA-4618 / FGSC 9003</strain>
    </source>
</reference>
<gene>
    <name evidence="4" type="ORF">CC1G_02746</name>
</gene>
<keyword evidence="2" id="KW-0472">Membrane</keyword>
<organism evidence="4 5">
    <name type="scientific">Coprinopsis cinerea (strain Okayama-7 / 130 / ATCC MYA-4618 / FGSC 9003)</name>
    <name type="common">Inky cap fungus</name>
    <name type="synonym">Hormographiella aspergillata</name>
    <dbReference type="NCBI Taxonomy" id="240176"/>
    <lineage>
        <taxon>Eukaryota</taxon>
        <taxon>Fungi</taxon>
        <taxon>Dikarya</taxon>
        <taxon>Basidiomycota</taxon>
        <taxon>Agaricomycotina</taxon>
        <taxon>Agaricomycetes</taxon>
        <taxon>Agaricomycetidae</taxon>
        <taxon>Agaricales</taxon>
        <taxon>Agaricineae</taxon>
        <taxon>Psathyrellaceae</taxon>
        <taxon>Coprinopsis</taxon>
    </lineage>
</organism>
<keyword evidence="2" id="KW-0812">Transmembrane</keyword>
<proteinExistence type="predicted"/>
<evidence type="ECO:0000256" key="1">
    <source>
        <dbReference type="SAM" id="MobiDB-lite"/>
    </source>
</evidence>
<dbReference type="VEuPathDB" id="FungiDB:CC1G_02746"/>
<dbReference type="InParanoid" id="A8MZY1"/>
<dbReference type="Gene3D" id="2.60.120.260">
    <property type="entry name" value="Galactose-binding domain-like"/>
    <property type="match status" value="1"/>
</dbReference>
<dbReference type="KEGG" id="cci:CC1G_02746"/>
<dbReference type="OrthoDB" id="3234968at2759"/>
<dbReference type="GeneID" id="6004579"/>
<dbReference type="Proteomes" id="UP000001861">
    <property type="component" value="Unassembled WGS sequence"/>
</dbReference>
<name>A8MZY1_COPC7</name>
<evidence type="ECO:0000256" key="2">
    <source>
        <dbReference type="SAM" id="Phobius"/>
    </source>
</evidence>
<keyword evidence="3" id="KW-0732">Signal</keyword>
<feature type="compositionally biased region" description="Low complexity" evidence="1">
    <location>
        <begin position="196"/>
        <end position="210"/>
    </location>
</feature>